<reference evidence="1 2" key="1">
    <citation type="journal article" date="2015" name="Genome Announc.">
        <title>Complete Genome Sequence of the Type Strain Corynebacterium mustelae DSM 45274, Isolated from Various Tissues of a Male Ferret with Lethal Sepsis.</title>
        <authorList>
            <person name="Ruckert C."/>
            <person name="Eimer J."/>
            <person name="Winkler A."/>
            <person name="Tauch A."/>
        </authorList>
    </citation>
    <scope>NUCLEOTIDE SEQUENCE [LARGE SCALE GENOMIC DNA]</scope>
    <source>
        <strain evidence="1 2">DSM 45274</strain>
    </source>
</reference>
<dbReference type="EMBL" id="CP011542">
    <property type="protein sequence ID" value="AKK06430.1"/>
    <property type="molecule type" value="Genomic_DNA"/>
</dbReference>
<keyword evidence="2" id="KW-1185">Reference proteome</keyword>
<dbReference type="Proteomes" id="UP000035199">
    <property type="component" value="Chromosome"/>
</dbReference>
<evidence type="ECO:0000313" key="1">
    <source>
        <dbReference type="EMBL" id="AKK06430.1"/>
    </source>
</evidence>
<dbReference type="KEGG" id="cmv:CMUST_10570"/>
<organism evidence="1 2">
    <name type="scientific">Corynebacterium mustelae</name>
    <dbReference type="NCBI Taxonomy" id="571915"/>
    <lineage>
        <taxon>Bacteria</taxon>
        <taxon>Bacillati</taxon>
        <taxon>Actinomycetota</taxon>
        <taxon>Actinomycetes</taxon>
        <taxon>Mycobacteriales</taxon>
        <taxon>Corynebacteriaceae</taxon>
        <taxon>Corynebacterium</taxon>
    </lineage>
</organism>
<evidence type="ECO:0008006" key="3">
    <source>
        <dbReference type="Google" id="ProtNLM"/>
    </source>
</evidence>
<reference evidence="2" key="2">
    <citation type="submission" date="2015-05" db="EMBL/GenBank/DDBJ databases">
        <title>Complete genome sequence of Corynebacterium mustelae DSM 45274, isolated from various tissues of a male ferret with lethal sepsis.</title>
        <authorList>
            <person name="Ruckert C."/>
            <person name="Albersmeier A."/>
            <person name="Winkler A."/>
            <person name="Tauch A."/>
        </authorList>
    </citation>
    <scope>NUCLEOTIDE SEQUENCE [LARGE SCALE GENOMIC DNA]</scope>
    <source>
        <strain evidence="2">DSM 45274</strain>
    </source>
</reference>
<dbReference type="RefSeq" id="WP_047262456.1">
    <property type="nucleotide sequence ID" value="NZ_CP011542.1"/>
</dbReference>
<accession>A0A0G3H0Z3</accession>
<dbReference type="PATRIC" id="fig|571915.4.peg.2250"/>
<evidence type="ECO:0000313" key="2">
    <source>
        <dbReference type="Proteomes" id="UP000035199"/>
    </source>
</evidence>
<name>A0A0G3H0Z3_9CORY</name>
<proteinExistence type="predicted"/>
<gene>
    <name evidence="1" type="ORF">CMUST_10570</name>
</gene>
<sequence>MIHINPTPKTHDVSLAAVSYSSDLGLAPIVRLIPEPLIIAETLGLKNLRLNETTHTLVGYTPKRAIGFPAWPILTDPGNAQHALNLVQDVEWARRKAKTEAGAVKKRIDQLTGVLQASAPHFLPTFLEEIARIFVEAENLPYAKQYFGKARDVERTHSLTVDAERHAQAFAEFAALGVVSAKAFSQEARDAATRMQPQEAYDYFFALLIDQAKSGSTIYANAFKDLQFLGKNAGKSATDVEQELVAAYIPTRSFPKSPASVLKKIVAVMPGLLETRPESSEYFYTSIPEKWDVVEYVTTLKKLNLWEPLHTNPEKFVPWIEALVAHANSAWRYITASDPDLLDAIVANKDALAGLPLLVEASQYHLDYLDAFSAVGMKWKLKPSQYSWRPSFQYDGWFKVHHRDLEFLLRREDLRDQLVADLPPASLEEDCTALLEAEPTQKLVGWKLETYRKLRENATGSMEEWRTLTHHTQHINDPRIRELYPDLVAELLHIDPAYELAERLRRGTIAEYTWPTFEKTVSAMAEDDITISATYPWVCLRAEKDLRVISGDVVRTYRLPSMMYAQMIPTDDDVLAIYYDSSSHENKWLWLNEGTSYTIEETFYSSHCADYISTIDGTLYVGTIPIREGNLKSLPVGNHVGFGPVYADKNAQIVVLPSGEKISSEDFRKQLTQGTLPGIDLPDVSAVAAENGAEFSFNNSFTTTTTDATLHSPFGVDSDRTYGISLEKDSEKYWYISPLGTFVSDEKFFAVRKPQADVWYLRKDWRTGHVLYDAATDTQIAPSRIHTGQDHPLSLLPPAAFHQLTVRNEKVSAKMRSCTTEQAAELIANPLSIVEFADNDSVLASAIAGIIADIGVIDTASVELPVLDTVPEELEHLYARFSPMEQSEESVIPLPPSRSESEIEESFIINMHQLASTLNNPQEAGEANVSHDCSQIVGTIGREKIWLTRLATPGAALEDVRFFCKLLHWCADYGVLGVWRRLNLTDGFYQDRWENKQLFVSLSNVVLWNPDISDRPNHVEKPHTFNDELFMPKAEFKQALDDILAWHEKRHAEGMGMVPAWGDGNVTEAAAQVAAVTTLTPQHWECLFAGVFDGPLTRYSAPMTWTSRITPEEASEVLSYTEREIASCIEHYHKNFGYYFQTFQGLAWHKDYLTDGPSAAAIGAAWEEMWGTPWIHLTNEMWDTLPTQLQNNVDHVFHGGIKTINGSINWCLSKVMPVYLNLVQFVEPSSTEAKNLAERILETTQCTVDDPQVPLGCEYTSKLFKKSEPNEHSLRLAKEGYLDSLLHYLNTGKAIEGIEEDPTISAPNIVADAAKTLGISANAARYFLQLLALTRPMDTHVKKWNGWTKVQLDQARQELVDKKLVVVAKRAGTGRKVFLPGGWLEKSTTGPAMEVWKAPHYLLWKDTKCRPIVETCPPLMPYPELFTEVWERYKTGDVPGYEELTTTRYRRKR</sequence>
<dbReference type="STRING" id="571915.CMUST_10570"/>
<dbReference type="OrthoDB" id="218750at2"/>
<protein>
    <recommendedName>
        <fullName evidence="3">DNA-binding protein</fullName>
    </recommendedName>
</protein>